<dbReference type="SMART" id="SM00091">
    <property type="entry name" value="PAS"/>
    <property type="match status" value="1"/>
</dbReference>
<dbReference type="Pfam" id="PF07228">
    <property type="entry name" value="SpoIIE"/>
    <property type="match status" value="1"/>
</dbReference>
<dbReference type="InterPro" id="IPR003018">
    <property type="entry name" value="GAF"/>
</dbReference>
<dbReference type="InterPro" id="IPR000014">
    <property type="entry name" value="PAS"/>
</dbReference>
<dbReference type="InterPro" id="IPR013767">
    <property type="entry name" value="PAS_fold"/>
</dbReference>
<dbReference type="SMART" id="SM00065">
    <property type="entry name" value="GAF"/>
    <property type="match status" value="2"/>
</dbReference>
<protein>
    <recommendedName>
        <fullName evidence="2">PAS domain-containing protein</fullName>
    </recommendedName>
</protein>
<dbReference type="GO" id="GO:0016791">
    <property type="term" value="F:phosphatase activity"/>
    <property type="evidence" value="ECO:0007669"/>
    <property type="project" value="TreeGrafter"/>
</dbReference>
<dbReference type="InterPro" id="IPR052016">
    <property type="entry name" value="Bact_Sigma-Reg"/>
</dbReference>
<dbReference type="AlphaFoldDB" id="A0A2M7T536"/>
<gene>
    <name evidence="3" type="ORF">COY37_11190</name>
</gene>
<accession>A0A2M7T536</accession>
<evidence type="ECO:0000256" key="1">
    <source>
        <dbReference type="ARBA" id="ARBA00022801"/>
    </source>
</evidence>
<evidence type="ECO:0000313" key="4">
    <source>
        <dbReference type="Proteomes" id="UP000230956"/>
    </source>
</evidence>
<dbReference type="SUPFAM" id="SSF55781">
    <property type="entry name" value="GAF domain-like"/>
    <property type="match status" value="2"/>
</dbReference>
<comment type="caution">
    <text evidence="3">The sequence shown here is derived from an EMBL/GenBank/DDBJ whole genome shotgun (WGS) entry which is preliminary data.</text>
</comment>
<dbReference type="Pfam" id="PF13185">
    <property type="entry name" value="GAF_2"/>
    <property type="match status" value="2"/>
</dbReference>
<proteinExistence type="predicted"/>
<evidence type="ECO:0000259" key="2">
    <source>
        <dbReference type="PROSITE" id="PS50112"/>
    </source>
</evidence>
<reference evidence="4" key="1">
    <citation type="submission" date="2017-09" db="EMBL/GenBank/DDBJ databases">
        <title>Depth-based differentiation of microbial function through sediment-hosted aquifers and enrichment of novel symbionts in the deep terrestrial subsurface.</title>
        <authorList>
            <person name="Probst A.J."/>
            <person name="Ladd B."/>
            <person name="Jarett J.K."/>
            <person name="Geller-Mcgrath D.E."/>
            <person name="Sieber C.M.K."/>
            <person name="Emerson J.B."/>
            <person name="Anantharaman K."/>
            <person name="Thomas B.C."/>
            <person name="Malmstrom R."/>
            <person name="Stieglmeier M."/>
            <person name="Klingl A."/>
            <person name="Woyke T."/>
            <person name="Ryan C.M."/>
            <person name="Banfield J.F."/>
        </authorList>
    </citation>
    <scope>NUCLEOTIDE SEQUENCE [LARGE SCALE GENOMIC DNA]</scope>
</reference>
<name>A0A2M7T536_9ACTN</name>
<dbReference type="CDD" id="cd00130">
    <property type="entry name" value="PAS"/>
    <property type="match status" value="1"/>
</dbReference>
<dbReference type="Gene3D" id="3.30.450.20">
    <property type="entry name" value="PAS domain"/>
    <property type="match status" value="1"/>
</dbReference>
<dbReference type="SUPFAM" id="SSF81606">
    <property type="entry name" value="PP2C-like"/>
    <property type="match status" value="1"/>
</dbReference>
<dbReference type="NCBIfam" id="TIGR00229">
    <property type="entry name" value="sensory_box"/>
    <property type="match status" value="1"/>
</dbReference>
<dbReference type="Gene3D" id="3.30.450.40">
    <property type="match status" value="2"/>
</dbReference>
<dbReference type="Pfam" id="PF00989">
    <property type="entry name" value="PAS"/>
    <property type="match status" value="1"/>
</dbReference>
<dbReference type="PANTHER" id="PTHR43156">
    <property type="entry name" value="STAGE II SPORULATION PROTEIN E-RELATED"/>
    <property type="match status" value="1"/>
</dbReference>
<organism evidence="3 4">
    <name type="scientific">Candidatus Aquicultor secundus</name>
    <dbReference type="NCBI Taxonomy" id="1973895"/>
    <lineage>
        <taxon>Bacteria</taxon>
        <taxon>Bacillati</taxon>
        <taxon>Actinomycetota</taxon>
        <taxon>Candidatus Aquicultoria</taxon>
        <taxon>Candidatus Aquicultorales</taxon>
        <taxon>Candidatus Aquicultoraceae</taxon>
        <taxon>Candidatus Aquicultor</taxon>
    </lineage>
</organism>
<feature type="domain" description="PAS" evidence="2">
    <location>
        <begin position="43"/>
        <end position="114"/>
    </location>
</feature>
<dbReference type="SUPFAM" id="SSF55785">
    <property type="entry name" value="PYP-like sensor domain (PAS domain)"/>
    <property type="match status" value="1"/>
</dbReference>
<dbReference type="GO" id="GO:0006355">
    <property type="term" value="P:regulation of DNA-templated transcription"/>
    <property type="evidence" value="ECO:0007669"/>
    <property type="project" value="InterPro"/>
</dbReference>
<dbReference type="InterPro" id="IPR036457">
    <property type="entry name" value="PPM-type-like_dom_sf"/>
</dbReference>
<dbReference type="InterPro" id="IPR001932">
    <property type="entry name" value="PPM-type_phosphatase-like_dom"/>
</dbReference>
<dbReference type="Gene3D" id="3.60.40.10">
    <property type="entry name" value="PPM-type phosphatase domain"/>
    <property type="match status" value="1"/>
</dbReference>
<dbReference type="PANTHER" id="PTHR43156:SF2">
    <property type="entry name" value="STAGE II SPORULATION PROTEIN E"/>
    <property type="match status" value="1"/>
</dbReference>
<dbReference type="InterPro" id="IPR029016">
    <property type="entry name" value="GAF-like_dom_sf"/>
</dbReference>
<sequence length="738" mass="82502">MLLPNPSEHTTRDRRSTLLKAALGLLSFLLLDTRLTHSRLKRKERLYKNLFESATEATCLIDYHYKTILDCNPYFERLTGYARNELFNLSVLELVPEGDHPRLSQLCQEVSDKGTIHDVTGIRLKKKNGSIVSVAFSISVINMDEEKMIQVIIKDISAEEQQRRYLNDLETLNRITFEITSQLEIDELMPKLAEHTVDLAGGDGGFVSLVDKDMGEIINKYAYNLLEPVYENCIPLVAEAVRKKHTLVINDYPALPQALKDVVNEGVKTALLVPVLVDNEVRAVISVFGFSYKKKFDDYHKNLLEAVARQTSASIEHAMLHKQLNAALNTSNLLLQAANIIGRSLDINETLRELVNIAVRTTGLDHSNIGLYDAEHDEMVIAVSYENAIPAGLRFKLTDFPEASKIKSGTWFIANIDDPRLSPQFKELMRTTNVKSALYSPLMYARRPIGVMCVGSTGRMIMFEERQIEIARGIASQATIAVQNAILYTQTKTELEKERYIAEELQRSLLPQELPEIPHTDLGAYYASSTEEAQVGGDFYDIIALPGNRYAMVIGDVSGKGIEAAASTAMVKCTIRTFLYQYPSPSFALSQANTSLSRQLEQGIFVTVFCIVYDVDTGLVTYANAGHPHPCYFDKGKGHCVQLASSDPAICLLPNYSYHDHTTTLPPDGFMVTFTDGTIEARKDDEFFGEKRLKRVIDISAGLAAQDIADSIIEECFTFAQGRLDDDIAILVIKRLSR</sequence>
<dbReference type="Proteomes" id="UP000230956">
    <property type="component" value="Unassembled WGS sequence"/>
</dbReference>
<keyword evidence="1" id="KW-0378">Hydrolase</keyword>
<dbReference type="EMBL" id="PFNG01000259">
    <property type="protein sequence ID" value="PIZ34911.1"/>
    <property type="molecule type" value="Genomic_DNA"/>
</dbReference>
<dbReference type="InterPro" id="IPR035965">
    <property type="entry name" value="PAS-like_dom_sf"/>
</dbReference>
<dbReference type="RefSeq" id="WP_286678206.1">
    <property type="nucleotide sequence ID" value="NZ_MNXI01000067.1"/>
</dbReference>
<evidence type="ECO:0000313" key="3">
    <source>
        <dbReference type="EMBL" id="PIZ34911.1"/>
    </source>
</evidence>
<dbReference type="PROSITE" id="PS50112">
    <property type="entry name" value="PAS"/>
    <property type="match status" value="1"/>
</dbReference>
<dbReference type="SMART" id="SM00331">
    <property type="entry name" value="PP2C_SIG"/>
    <property type="match status" value="1"/>
</dbReference>